<gene>
    <name evidence="2" type="ORF">FIV50_15190</name>
</gene>
<reference evidence="2 3" key="1">
    <citation type="submission" date="2019-06" db="EMBL/GenBank/DDBJ databases">
        <title>Complete genome of Microbacterium foliorum M2.</title>
        <authorList>
            <person name="Cao G."/>
        </authorList>
    </citation>
    <scope>NUCLEOTIDE SEQUENCE [LARGE SCALE GENOMIC DNA]</scope>
    <source>
        <strain evidence="2 3">M2</strain>
    </source>
</reference>
<keyword evidence="1" id="KW-0040">ANK repeat</keyword>
<accession>A0A4Y5YUA5</accession>
<dbReference type="AlphaFoldDB" id="A0A4Y5YUA5"/>
<dbReference type="RefSeq" id="WP_140038152.1">
    <property type="nucleotide sequence ID" value="NZ_CP041040.1"/>
</dbReference>
<organism evidence="2 3">
    <name type="scientific">Microbacterium foliorum</name>
    <dbReference type="NCBI Taxonomy" id="104336"/>
    <lineage>
        <taxon>Bacteria</taxon>
        <taxon>Bacillati</taxon>
        <taxon>Actinomycetota</taxon>
        <taxon>Actinomycetes</taxon>
        <taxon>Micrococcales</taxon>
        <taxon>Microbacteriaceae</taxon>
        <taxon>Microbacterium</taxon>
    </lineage>
</organism>
<evidence type="ECO:0000256" key="1">
    <source>
        <dbReference type="PROSITE-ProRule" id="PRU00023"/>
    </source>
</evidence>
<dbReference type="PROSITE" id="PS50088">
    <property type="entry name" value="ANK_REPEAT"/>
    <property type="match status" value="1"/>
</dbReference>
<protein>
    <submittedName>
        <fullName evidence="2">Uncharacterized protein</fullName>
    </submittedName>
</protein>
<feature type="repeat" description="ANK" evidence="1">
    <location>
        <begin position="32"/>
        <end position="68"/>
    </location>
</feature>
<sequence length="181" mass="19439">MAHPRVYFSALKSEAEFLADYDPSLATWADQDGSTLLMRALRNGDPASRVAIVTRLLDDGADASAATASHVNALHVLLSATAHDFSAEAPLLARLLDEGADINADSGSRWGTPLQTLSRTFKFSDEALAPFYDVLFARPDLDVTTASSVGRSVTESAQAAIRRRADLLARCHAHTNQHGPH</sequence>
<dbReference type="Gene3D" id="1.25.40.20">
    <property type="entry name" value="Ankyrin repeat-containing domain"/>
    <property type="match status" value="1"/>
</dbReference>
<evidence type="ECO:0000313" key="3">
    <source>
        <dbReference type="Proteomes" id="UP000316125"/>
    </source>
</evidence>
<dbReference type="InterPro" id="IPR002110">
    <property type="entry name" value="Ankyrin_rpt"/>
</dbReference>
<dbReference type="OrthoDB" id="2038281at2"/>
<name>A0A4Y5YUA5_9MICO</name>
<dbReference type="SUPFAM" id="SSF48403">
    <property type="entry name" value="Ankyrin repeat"/>
    <property type="match status" value="1"/>
</dbReference>
<proteinExistence type="predicted"/>
<evidence type="ECO:0000313" key="2">
    <source>
        <dbReference type="EMBL" id="QDE36015.1"/>
    </source>
</evidence>
<dbReference type="InterPro" id="IPR036770">
    <property type="entry name" value="Ankyrin_rpt-contain_sf"/>
</dbReference>
<dbReference type="Proteomes" id="UP000316125">
    <property type="component" value="Chromosome"/>
</dbReference>
<dbReference type="EMBL" id="CP041040">
    <property type="protein sequence ID" value="QDE36015.1"/>
    <property type="molecule type" value="Genomic_DNA"/>
</dbReference>